<comment type="caution">
    <text evidence="1">The sequence shown here is derived from an EMBL/GenBank/DDBJ whole genome shotgun (WGS) entry which is preliminary data.</text>
</comment>
<dbReference type="EMBL" id="SAYW01000003">
    <property type="protein sequence ID" value="RWU07805.1"/>
    <property type="molecule type" value="Genomic_DNA"/>
</dbReference>
<proteinExistence type="predicted"/>
<organism evidence="1 2">
    <name type="scientific">Pedobacter chitinilyticus</name>
    <dbReference type="NCBI Taxonomy" id="2233776"/>
    <lineage>
        <taxon>Bacteria</taxon>
        <taxon>Pseudomonadati</taxon>
        <taxon>Bacteroidota</taxon>
        <taxon>Sphingobacteriia</taxon>
        <taxon>Sphingobacteriales</taxon>
        <taxon>Sphingobacteriaceae</taxon>
        <taxon>Pedobacter</taxon>
    </lineage>
</organism>
<gene>
    <name evidence="1" type="ORF">DPV69_12570</name>
</gene>
<accession>A0A443YVE6</accession>
<dbReference type="RefSeq" id="WP_113647712.1">
    <property type="nucleotide sequence ID" value="NZ_QMHN01000003.1"/>
</dbReference>
<evidence type="ECO:0000313" key="1">
    <source>
        <dbReference type="EMBL" id="RWU07805.1"/>
    </source>
</evidence>
<dbReference type="AlphaFoldDB" id="A0A443YVE6"/>
<sequence length="173" mass="19469">MQATSIAEEKERLITLLVNFLQEIGLTIRFAAEEEPGFLPGIHIRNGGLSIDPERILYPGDILHEAGHLATLPHSIRCELDGKLPDTDTHRSAELMTLAWSYAAALHLKIPASVVFHEHGYKGGSQNLIDNFEQGRVIGLPMLQYYEMAYDEQNAKRLGVRPFPYMVSWICLK</sequence>
<dbReference type="OrthoDB" id="1441538at2"/>
<keyword evidence="2" id="KW-1185">Reference proteome</keyword>
<evidence type="ECO:0000313" key="2">
    <source>
        <dbReference type="Proteomes" id="UP000284120"/>
    </source>
</evidence>
<name>A0A443YVE6_9SPHI</name>
<reference evidence="1 2" key="1">
    <citation type="submission" date="2018-06" db="EMBL/GenBank/DDBJ databases">
        <title>Pedobacter endophyticus sp. nov., an endophytic bacterium isolated from a leaf of Triticum aestivum.</title>
        <authorList>
            <person name="Zhang L."/>
        </authorList>
    </citation>
    <scope>NUCLEOTIDE SEQUENCE [LARGE SCALE GENOMIC DNA]</scope>
    <source>
        <strain evidence="1 2">CM134L-2</strain>
    </source>
</reference>
<dbReference type="Proteomes" id="UP000284120">
    <property type="component" value="Unassembled WGS sequence"/>
</dbReference>
<protein>
    <submittedName>
        <fullName evidence="1">Uncharacterized protein</fullName>
    </submittedName>
</protein>